<protein>
    <submittedName>
        <fullName evidence="1">Uncharacterized protein</fullName>
    </submittedName>
</protein>
<dbReference type="AlphaFoldDB" id="A0A1F7VF47"/>
<proteinExistence type="predicted"/>
<comment type="caution">
    <text evidence="1">The sequence shown here is derived from an EMBL/GenBank/DDBJ whole genome shotgun (WGS) entry which is preliminary data.</text>
</comment>
<organism evidence="1 2">
    <name type="scientific">Candidatus Uhrbacteria bacterium RIFCSPLOWO2_02_FULL_51_9</name>
    <dbReference type="NCBI Taxonomy" id="1802410"/>
    <lineage>
        <taxon>Bacteria</taxon>
        <taxon>Candidatus Uhriibacteriota</taxon>
    </lineage>
</organism>
<evidence type="ECO:0000313" key="1">
    <source>
        <dbReference type="EMBL" id="OGL89136.1"/>
    </source>
</evidence>
<evidence type="ECO:0000313" key="2">
    <source>
        <dbReference type="Proteomes" id="UP000176678"/>
    </source>
</evidence>
<sequence length="115" mass="13153">MRIADYGGRLEKEERMNKRKARATARAAALAEVLRWHLEYMRYKGDLEDPPVVRDGVAFYQVGRNASHYFFAGVDSDGRKFICTVGDSCDENGELTVVEHVYEVDTFSGHYLGHY</sequence>
<dbReference type="EMBL" id="MGES01000013">
    <property type="protein sequence ID" value="OGL89136.1"/>
    <property type="molecule type" value="Genomic_DNA"/>
</dbReference>
<dbReference type="Proteomes" id="UP000176678">
    <property type="component" value="Unassembled WGS sequence"/>
</dbReference>
<accession>A0A1F7VF47</accession>
<gene>
    <name evidence="1" type="ORF">A3H75_00140</name>
</gene>
<name>A0A1F7VF47_9BACT</name>
<reference evidence="1 2" key="1">
    <citation type="journal article" date="2016" name="Nat. Commun.">
        <title>Thousands of microbial genomes shed light on interconnected biogeochemical processes in an aquifer system.</title>
        <authorList>
            <person name="Anantharaman K."/>
            <person name="Brown C.T."/>
            <person name="Hug L.A."/>
            <person name="Sharon I."/>
            <person name="Castelle C.J."/>
            <person name="Probst A.J."/>
            <person name="Thomas B.C."/>
            <person name="Singh A."/>
            <person name="Wilkins M.J."/>
            <person name="Karaoz U."/>
            <person name="Brodie E.L."/>
            <person name="Williams K.H."/>
            <person name="Hubbard S.S."/>
            <person name="Banfield J.F."/>
        </authorList>
    </citation>
    <scope>NUCLEOTIDE SEQUENCE [LARGE SCALE GENOMIC DNA]</scope>
</reference>